<evidence type="ECO:0000259" key="3">
    <source>
        <dbReference type="Pfam" id="PF00561"/>
    </source>
</evidence>
<proteinExistence type="inferred from homology"/>
<dbReference type="PRINTS" id="PR00111">
    <property type="entry name" value="ABHYDROLASE"/>
</dbReference>
<dbReference type="InterPro" id="IPR050266">
    <property type="entry name" value="AB_hydrolase_sf"/>
</dbReference>
<dbReference type="Gene3D" id="3.40.50.1820">
    <property type="entry name" value="alpha/beta hydrolase"/>
    <property type="match status" value="1"/>
</dbReference>
<keyword evidence="5" id="KW-1185">Reference proteome</keyword>
<evidence type="ECO:0000256" key="2">
    <source>
        <dbReference type="ARBA" id="ARBA00022801"/>
    </source>
</evidence>
<comment type="caution">
    <text evidence="4">The sequence shown here is derived from an EMBL/GenBank/DDBJ whole genome shotgun (WGS) entry which is preliminary data.</text>
</comment>
<protein>
    <submittedName>
        <fullName evidence="4">Pimeloyl-ACP methyl ester carboxylesterase</fullName>
    </submittedName>
</protein>
<dbReference type="GO" id="GO:0016020">
    <property type="term" value="C:membrane"/>
    <property type="evidence" value="ECO:0007669"/>
    <property type="project" value="TreeGrafter"/>
</dbReference>
<dbReference type="SUPFAM" id="SSF53474">
    <property type="entry name" value="alpha/beta-Hydrolases"/>
    <property type="match status" value="1"/>
</dbReference>
<gene>
    <name evidence="4" type="ORF">HNR73_000168</name>
</gene>
<accession>A0A841F7Y4</accession>
<comment type="similarity">
    <text evidence="1">Belongs to the peptidase S33 family.</text>
</comment>
<evidence type="ECO:0000256" key="1">
    <source>
        <dbReference type="ARBA" id="ARBA00010088"/>
    </source>
</evidence>
<dbReference type="InterPro" id="IPR002410">
    <property type="entry name" value="Peptidase_S33"/>
</dbReference>
<dbReference type="PANTHER" id="PTHR43798">
    <property type="entry name" value="MONOACYLGLYCEROL LIPASE"/>
    <property type="match status" value="1"/>
</dbReference>
<dbReference type="Pfam" id="PF00561">
    <property type="entry name" value="Abhydrolase_1"/>
    <property type="match status" value="1"/>
</dbReference>
<name>A0A841F7Y4_9ACTN</name>
<feature type="domain" description="AB hydrolase-1" evidence="3">
    <location>
        <begin position="27"/>
        <end position="269"/>
    </location>
</feature>
<dbReference type="GO" id="GO:0006508">
    <property type="term" value="P:proteolysis"/>
    <property type="evidence" value="ECO:0007669"/>
    <property type="project" value="InterPro"/>
</dbReference>
<sequence length="293" mass="32179">MYPGELIPVGDVSLHVRRLGEPVPGRPPLVVLHGGPSWDHSYLLPGLVPLARSGEVIAFDMRGCGRSTRDLPAERYQPDLVVEDTLRLIDALGHDTVDLLGFSTGGQVAQLFVEAHPARVRRLVLASTTAYGDVSEHLADWPEYERRTATVTDPPADCTDLQWTVHDARSGAVTAIWDLGRVDDYLRLLDGVRFTGDWLAPWRRGLLRPWRPADPARTLREWGGPVLILHGEQDMGFPLPLAERLRDAVPGSVLAVIPAAGHMAHFENPALWAGHVAVFLGPRRSQARLADLG</sequence>
<dbReference type="InterPro" id="IPR029058">
    <property type="entry name" value="AB_hydrolase_fold"/>
</dbReference>
<dbReference type="PRINTS" id="PR00793">
    <property type="entry name" value="PROAMNOPTASE"/>
</dbReference>
<dbReference type="RefSeq" id="WP_184785240.1">
    <property type="nucleotide sequence ID" value="NZ_BONT01000064.1"/>
</dbReference>
<organism evidence="4 5">
    <name type="scientific">Phytomonospora endophytica</name>
    <dbReference type="NCBI Taxonomy" id="714109"/>
    <lineage>
        <taxon>Bacteria</taxon>
        <taxon>Bacillati</taxon>
        <taxon>Actinomycetota</taxon>
        <taxon>Actinomycetes</taxon>
        <taxon>Micromonosporales</taxon>
        <taxon>Micromonosporaceae</taxon>
        <taxon>Phytomonospora</taxon>
    </lineage>
</organism>
<dbReference type="EMBL" id="JACHGT010000001">
    <property type="protein sequence ID" value="MBB6032326.1"/>
    <property type="molecule type" value="Genomic_DNA"/>
</dbReference>
<evidence type="ECO:0000313" key="4">
    <source>
        <dbReference type="EMBL" id="MBB6032326.1"/>
    </source>
</evidence>
<dbReference type="AlphaFoldDB" id="A0A841F7Y4"/>
<dbReference type="InterPro" id="IPR000073">
    <property type="entry name" value="AB_hydrolase_1"/>
</dbReference>
<keyword evidence="2" id="KW-0378">Hydrolase</keyword>
<dbReference type="Proteomes" id="UP000548476">
    <property type="component" value="Unassembled WGS sequence"/>
</dbReference>
<dbReference type="PANTHER" id="PTHR43798:SF33">
    <property type="entry name" value="HYDROLASE, PUTATIVE (AFU_ORTHOLOGUE AFUA_2G14860)-RELATED"/>
    <property type="match status" value="1"/>
</dbReference>
<dbReference type="GO" id="GO:0004177">
    <property type="term" value="F:aminopeptidase activity"/>
    <property type="evidence" value="ECO:0007669"/>
    <property type="project" value="UniProtKB-EC"/>
</dbReference>
<reference evidence="4 5" key="1">
    <citation type="submission" date="2020-08" db="EMBL/GenBank/DDBJ databases">
        <title>Genomic Encyclopedia of Type Strains, Phase IV (KMG-IV): sequencing the most valuable type-strain genomes for metagenomic binning, comparative biology and taxonomic classification.</title>
        <authorList>
            <person name="Goeker M."/>
        </authorList>
    </citation>
    <scope>NUCLEOTIDE SEQUENCE [LARGE SCALE GENOMIC DNA]</scope>
    <source>
        <strain evidence="4 5">YIM 65646</strain>
    </source>
</reference>
<evidence type="ECO:0000313" key="5">
    <source>
        <dbReference type="Proteomes" id="UP000548476"/>
    </source>
</evidence>